<feature type="coiled-coil region" evidence="1">
    <location>
        <begin position="67"/>
        <end position="115"/>
    </location>
</feature>
<gene>
    <name evidence="3" type="ORF">GCM10011385_06770</name>
</gene>
<dbReference type="AlphaFoldDB" id="A0A916RG22"/>
<reference evidence="3" key="2">
    <citation type="submission" date="2020-09" db="EMBL/GenBank/DDBJ databases">
        <authorList>
            <person name="Sun Q."/>
            <person name="Zhou Y."/>
        </authorList>
    </citation>
    <scope>NUCLEOTIDE SEQUENCE</scope>
    <source>
        <strain evidence="3">CGMCC 1.15320</strain>
    </source>
</reference>
<dbReference type="Gene3D" id="3.30.160.250">
    <property type="match status" value="1"/>
</dbReference>
<dbReference type="EMBL" id="BMIF01000001">
    <property type="protein sequence ID" value="GGA55793.1"/>
    <property type="molecule type" value="Genomic_DNA"/>
</dbReference>
<evidence type="ECO:0000313" key="3">
    <source>
        <dbReference type="EMBL" id="GGA55793.1"/>
    </source>
</evidence>
<evidence type="ECO:0000313" key="4">
    <source>
        <dbReference type="Proteomes" id="UP000636264"/>
    </source>
</evidence>
<evidence type="ECO:0000259" key="2">
    <source>
        <dbReference type="Pfam" id="PF15919"/>
    </source>
</evidence>
<accession>A0A916RG22</accession>
<organism evidence="3 4">
    <name type="scientific">Nitratireductor aestuarii</name>
    <dbReference type="NCBI Taxonomy" id="1735103"/>
    <lineage>
        <taxon>Bacteria</taxon>
        <taxon>Pseudomonadati</taxon>
        <taxon>Pseudomonadota</taxon>
        <taxon>Alphaproteobacteria</taxon>
        <taxon>Hyphomicrobiales</taxon>
        <taxon>Phyllobacteriaceae</taxon>
        <taxon>Nitratireductor</taxon>
    </lineage>
</organism>
<reference evidence="3" key="1">
    <citation type="journal article" date="2014" name="Int. J. Syst. Evol. Microbiol.">
        <title>Complete genome sequence of Corynebacterium casei LMG S-19264T (=DSM 44701T), isolated from a smear-ripened cheese.</title>
        <authorList>
            <consortium name="US DOE Joint Genome Institute (JGI-PGF)"/>
            <person name="Walter F."/>
            <person name="Albersmeier A."/>
            <person name="Kalinowski J."/>
            <person name="Ruckert C."/>
        </authorList>
    </citation>
    <scope>NUCLEOTIDE SEQUENCE</scope>
    <source>
        <strain evidence="3">CGMCC 1.15320</strain>
    </source>
</reference>
<sequence>MDYPIILAPLSEEDGGGFVGLVPDLPGCMSDGETAEEALANTQQAILEWIDTARRRDLPLPVPGSSVRRARREKERLVADLKDLAGNLDQIECRVDELERVLREVEQRLDHEEEWARFAEITVLPVRSAKPLKGSA</sequence>
<feature type="domain" description="HicB-like antitoxin of toxin-antitoxin system" evidence="2">
    <location>
        <begin position="3"/>
        <end position="71"/>
    </location>
</feature>
<dbReference type="Proteomes" id="UP000636264">
    <property type="component" value="Unassembled WGS sequence"/>
</dbReference>
<dbReference type="InterPro" id="IPR051404">
    <property type="entry name" value="TA_system_antitoxin"/>
</dbReference>
<dbReference type="RefSeq" id="WP_188719514.1">
    <property type="nucleotide sequence ID" value="NZ_BMIF01000001.1"/>
</dbReference>
<dbReference type="SUPFAM" id="SSF143100">
    <property type="entry name" value="TTHA1013/TTHA0281-like"/>
    <property type="match status" value="1"/>
</dbReference>
<comment type="caution">
    <text evidence="3">The sequence shown here is derived from an EMBL/GenBank/DDBJ whole genome shotgun (WGS) entry which is preliminary data.</text>
</comment>
<evidence type="ECO:0000256" key="1">
    <source>
        <dbReference type="SAM" id="Coils"/>
    </source>
</evidence>
<proteinExistence type="predicted"/>
<dbReference type="InterPro" id="IPR031807">
    <property type="entry name" value="HicB-like"/>
</dbReference>
<protein>
    <recommendedName>
        <fullName evidence="2">HicB-like antitoxin of toxin-antitoxin system domain-containing protein</fullName>
    </recommendedName>
</protein>
<dbReference type="Pfam" id="PF15919">
    <property type="entry name" value="HicB_lk_antitox"/>
    <property type="match status" value="1"/>
</dbReference>
<keyword evidence="4" id="KW-1185">Reference proteome</keyword>
<keyword evidence="1" id="KW-0175">Coiled coil</keyword>
<dbReference type="PANTHER" id="PTHR34504">
    <property type="entry name" value="ANTITOXIN HICB"/>
    <property type="match status" value="1"/>
</dbReference>
<dbReference type="PANTHER" id="PTHR34504:SF2">
    <property type="entry name" value="UPF0150 PROTEIN SSL0259"/>
    <property type="match status" value="1"/>
</dbReference>
<name>A0A916RG22_9HYPH</name>
<dbReference type="InterPro" id="IPR035069">
    <property type="entry name" value="TTHA1013/TTHA0281-like"/>
</dbReference>